<comment type="function">
    <text evidence="7">Component of the mitochondrial ribosome (mitoribosome), a dedicated translation machinery responsible for the synthesis of mitochondrial genome-encoded proteins, including at least some of the essential transmembrane subunits of the mitochondrial respiratory chain. The mitoribosomes are attached to the mitochondrial inner membrane and translation products are cotranslationally integrated into the membrane.</text>
</comment>
<feature type="region of interest" description="Disordered" evidence="8">
    <location>
        <begin position="122"/>
        <end position="154"/>
    </location>
</feature>
<evidence type="ECO:0000259" key="9">
    <source>
        <dbReference type="Pfam" id="PF00327"/>
    </source>
</evidence>
<dbReference type="EMBL" id="PQXH01000001">
    <property type="protein sequence ID" value="TGO20163.1"/>
    <property type="molecule type" value="Genomic_DNA"/>
</dbReference>
<dbReference type="GO" id="GO:0006412">
    <property type="term" value="P:translation"/>
    <property type="evidence" value="ECO:0007669"/>
    <property type="project" value="InterPro"/>
</dbReference>
<dbReference type="PANTHER" id="PTHR15892:SF2">
    <property type="entry name" value="LARGE RIBOSOMAL SUBUNIT PROTEIN UL30M"/>
    <property type="match status" value="1"/>
</dbReference>
<gene>
    <name evidence="10" type="ORF">BTUL_0001g01750</name>
</gene>
<keyword evidence="11" id="KW-1185">Reference proteome</keyword>
<keyword evidence="3" id="KW-0689">Ribosomal protein</keyword>
<dbReference type="SUPFAM" id="SSF55129">
    <property type="entry name" value="Ribosomal protein L30p/L7e"/>
    <property type="match status" value="1"/>
</dbReference>
<name>A0A4Z1FBP2_9HELO</name>
<dbReference type="GO" id="GO:0015934">
    <property type="term" value="C:large ribosomal subunit"/>
    <property type="evidence" value="ECO:0007669"/>
    <property type="project" value="InterPro"/>
</dbReference>
<comment type="subcellular location">
    <subcellularLocation>
        <location evidence="1">Mitochondrion</location>
    </subcellularLocation>
</comment>
<feature type="region of interest" description="Disordered" evidence="8">
    <location>
        <begin position="1"/>
        <end position="68"/>
    </location>
</feature>
<protein>
    <recommendedName>
        <fullName evidence="6">Large ribosomal subunit protein uL30m</fullName>
    </recommendedName>
</protein>
<keyword evidence="4" id="KW-0496">Mitochondrion</keyword>
<evidence type="ECO:0000256" key="5">
    <source>
        <dbReference type="ARBA" id="ARBA00023274"/>
    </source>
</evidence>
<dbReference type="InterPro" id="IPR016082">
    <property type="entry name" value="Ribosomal_uL30_ferredoxin-like"/>
</dbReference>
<dbReference type="FunFam" id="3.30.1390.20:FF:000010">
    <property type="entry name" value="Large subunit ribosomal protein L30"/>
    <property type="match status" value="1"/>
</dbReference>
<feature type="domain" description="Large ribosomal subunit protein uL30-like ferredoxin-like fold" evidence="9">
    <location>
        <begin position="69"/>
        <end position="119"/>
    </location>
</feature>
<evidence type="ECO:0000256" key="2">
    <source>
        <dbReference type="ARBA" id="ARBA00007594"/>
    </source>
</evidence>
<comment type="caution">
    <text evidence="10">The sequence shown here is derived from an EMBL/GenBank/DDBJ whole genome shotgun (WGS) entry which is preliminary data.</text>
</comment>
<reference evidence="10 11" key="1">
    <citation type="submission" date="2017-12" db="EMBL/GenBank/DDBJ databases">
        <title>Comparative genomics of Botrytis spp.</title>
        <authorList>
            <person name="Valero-Jimenez C.A."/>
            <person name="Tapia P."/>
            <person name="Veloso J."/>
            <person name="Silva-Moreno E."/>
            <person name="Staats M."/>
            <person name="Valdes J.H."/>
            <person name="Van Kan J.A.L."/>
        </authorList>
    </citation>
    <scope>NUCLEOTIDE SEQUENCE [LARGE SCALE GENOMIC DNA]</scope>
    <source>
        <strain evidence="10 11">Bt9001</strain>
    </source>
</reference>
<evidence type="ECO:0000313" key="11">
    <source>
        <dbReference type="Proteomes" id="UP000297777"/>
    </source>
</evidence>
<evidence type="ECO:0000256" key="4">
    <source>
        <dbReference type="ARBA" id="ARBA00023128"/>
    </source>
</evidence>
<dbReference type="CDD" id="cd01658">
    <property type="entry name" value="Ribosomal_L30"/>
    <property type="match status" value="1"/>
</dbReference>
<dbReference type="AlphaFoldDB" id="A0A4Z1FBP2"/>
<dbReference type="GO" id="GO:0005739">
    <property type="term" value="C:mitochondrion"/>
    <property type="evidence" value="ECO:0007669"/>
    <property type="project" value="UniProtKB-SubCell"/>
</dbReference>
<dbReference type="GO" id="GO:0003735">
    <property type="term" value="F:structural constituent of ribosome"/>
    <property type="evidence" value="ECO:0007669"/>
    <property type="project" value="InterPro"/>
</dbReference>
<evidence type="ECO:0000256" key="7">
    <source>
        <dbReference type="ARBA" id="ARBA00037226"/>
    </source>
</evidence>
<evidence type="ECO:0000256" key="1">
    <source>
        <dbReference type="ARBA" id="ARBA00004173"/>
    </source>
</evidence>
<keyword evidence="5" id="KW-0687">Ribonucleoprotein</keyword>
<evidence type="ECO:0000313" key="10">
    <source>
        <dbReference type="EMBL" id="TGO20163.1"/>
    </source>
</evidence>
<dbReference type="Proteomes" id="UP000297777">
    <property type="component" value="Unassembled WGS sequence"/>
</dbReference>
<dbReference type="PANTHER" id="PTHR15892">
    <property type="entry name" value="MITOCHONDRIAL RIBOSOMAL PROTEIN L30"/>
    <property type="match status" value="1"/>
</dbReference>
<organism evidence="10 11">
    <name type="scientific">Botrytis tulipae</name>
    <dbReference type="NCBI Taxonomy" id="87230"/>
    <lineage>
        <taxon>Eukaryota</taxon>
        <taxon>Fungi</taxon>
        <taxon>Dikarya</taxon>
        <taxon>Ascomycota</taxon>
        <taxon>Pezizomycotina</taxon>
        <taxon>Leotiomycetes</taxon>
        <taxon>Helotiales</taxon>
        <taxon>Sclerotiniaceae</taxon>
        <taxon>Botrytis</taxon>
    </lineage>
</organism>
<accession>A0A4Z1FBP2</accession>
<dbReference type="NCBIfam" id="TIGR01308">
    <property type="entry name" value="rpmD_bact"/>
    <property type="match status" value="1"/>
</dbReference>
<dbReference type="InterPro" id="IPR036919">
    <property type="entry name" value="Ribo_uL30_ferredoxin-like_sf"/>
</dbReference>
<evidence type="ECO:0000256" key="6">
    <source>
        <dbReference type="ARBA" id="ARBA00035281"/>
    </source>
</evidence>
<feature type="compositionally biased region" description="Low complexity" evidence="8">
    <location>
        <begin position="37"/>
        <end position="49"/>
    </location>
</feature>
<proteinExistence type="inferred from homology"/>
<sequence>MSTTTAAPLARAIRSSTSLPSTLHQISKNAPKAISQTSPSTTPSSSSPTKVFHQKPWQKSPPPTPTSYFRITLTRSAIGLPKKSSRVLKFLGLHKRTSSVYHPVSSDIAGQIMKVKELVEVEETKERRSKRQERESRRPESGFVVEKELETSVV</sequence>
<feature type="compositionally biased region" description="Polar residues" evidence="8">
    <location>
        <begin position="14"/>
        <end position="28"/>
    </location>
</feature>
<evidence type="ECO:0000256" key="8">
    <source>
        <dbReference type="SAM" id="MobiDB-lite"/>
    </source>
</evidence>
<evidence type="ECO:0000256" key="3">
    <source>
        <dbReference type="ARBA" id="ARBA00022980"/>
    </source>
</evidence>
<dbReference type="Gene3D" id="3.30.1390.20">
    <property type="entry name" value="Ribosomal protein L30, ferredoxin-like fold domain"/>
    <property type="match status" value="1"/>
</dbReference>
<comment type="similarity">
    <text evidence="2">Belongs to the universal ribosomal protein uL30 family.</text>
</comment>
<dbReference type="InterPro" id="IPR005996">
    <property type="entry name" value="Ribosomal_uL30_bac-type"/>
</dbReference>
<dbReference type="OrthoDB" id="509901at2759"/>
<dbReference type="Pfam" id="PF00327">
    <property type="entry name" value="Ribosomal_L30"/>
    <property type="match status" value="1"/>
</dbReference>